<comment type="catalytic activity">
    <reaction evidence="11 12">
        <text>N(2)-formyl-N(1)-(5-phospho-beta-D-ribosyl)glycinamide + L-glutamine + ATP + H2O = 2-formamido-N(1)-(5-O-phospho-beta-D-ribosyl)acetamidine + L-glutamate + ADP + phosphate + H(+)</text>
        <dbReference type="Rhea" id="RHEA:17129"/>
        <dbReference type="ChEBI" id="CHEBI:15377"/>
        <dbReference type="ChEBI" id="CHEBI:15378"/>
        <dbReference type="ChEBI" id="CHEBI:29985"/>
        <dbReference type="ChEBI" id="CHEBI:30616"/>
        <dbReference type="ChEBI" id="CHEBI:43474"/>
        <dbReference type="ChEBI" id="CHEBI:58359"/>
        <dbReference type="ChEBI" id="CHEBI:147286"/>
        <dbReference type="ChEBI" id="CHEBI:147287"/>
        <dbReference type="ChEBI" id="CHEBI:456216"/>
        <dbReference type="EC" id="6.3.5.3"/>
    </reaction>
</comment>
<feature type="binding site" evidence="12">
    <location>
        <position position="678"/>
    </location>
    <ligand>
        <name>ATP</name>
        <dbReference type="ChEBI" id="CHEBI:30616"/>
    </ligand>
</feature>
<evidence type="ECO:0000256" key="7">
    <source>
        <dbReference type="ARBA" id="ARBA00022755"/>
    </source>
</evidence>
<keyword evidence="5 12" id="KW-0479">Metal-binding</keyword>
<accession>A0A2I1DLE8</accession>
<dbReference type="Pfam" id="PF18076">
    <property type="entry name" value="FGAR-AT_N"/>
    <property type="match status" value="1"/>
</dbReference>
<evidence type="ECO:0000256" key="4">
    <source>
        <dbReference type="ARBA" id="ARBA00022598"/>
    </source>
</evidence>
<feature type="active site" evidence="12">
    <location>
        <position position="1254"/>
    </location>
</feature>
<dbReference type="FunFam" id="3.30.1330.10:FF:000005">
    <property type="entry name" value="Phosphoribosylformylglycinamidine synthase"/>
    <property type="match status" value="1"/>
</dbReference>
<name>A0A2I1DLE8_9PROT</name>
<keyword evidence="6 12" id="KW-0547">Nucleotide-binding</keyword>
<dbReference type="InterPro" id="IPR041609">
    <property type="entry name" value="PurL_linker"/>
</dbReference>
<evidence type="ECO:0000256" key="10">
    <source>
        <dbReference type="ARBA" id="ARBA00022962"/>
    </source>
</evidence>
<dbReference type="GO" id="GO:0004642">
    <property type="term" value="F:phosphoribosylformylglycinamidine synthase activity"/>
    <property type="evidence" value="ECO:0007669"/>
    <property type="project" value="UniProtKB-UniRule"/>
</dbReference>
<evidence type="ECO:0000259" key="15">
    <source>
        <dbReference type="Pfam" id="PF18072"/>
    </source>
</evidence>
<evidence type="ECO:0000256" key="9">
    <source>
        <dbReference type="ARBA" id="ARBA00022842"/>
    </source>
</evidence>
<dbReference type="Pfam" id="PF22689">
    <property type="entry name" value="FGAR-AT_PurM_N-like"/>
    <property type="match status" value="1"/>
</dbReference>
<keyword evidence="4 12" id="KW-0436">Ligase</keyword>
<keyword evidence="9 12" id="KW-0460">Magnesium</keyword>
<feature type="domain" description="FGAR-AT PurM N-terminal-like" evidence="17">
    <location>
        <begin position="648"/>
        <end position="807"/>
    </location>
</feature>
<evidence type="ECO:0000256" key="8">
    <source>
        <dbReference type="ARBA" id="ARBA00022840"/>
    </source>
</evidence>
<feature type="binding site" evidence="12">
    <location>
        <begin position="310"/>
        <end position="321"/>
    </location>
    <ligand>
        <name>ATP</name>
        <dbReference type="ChEBI" id="CHEBI:30616"/>
    </ligand>
</feature>
<comment type="function">
    <text evidence="12">Phosphoribosylformylglycinamidine synthase involved in the purines biosynthetic pathway. Catalyzes the ATP-dependent conversion of formylglycinamide ribonucleotide (FGAR) and glutamine to yield formylglycinamidine ribonucleotide (FGAM) and glutamate.</text>
</comment>
<comment type="pathway">
    <text evidence="1 12">Purine metabolism; IMP biosynthesis via de novo pathway; 5-amino-1-(5-phospho-D-ribosyl)imidazole from N(2)-formyl-N(1)-(5-phospho-D-ribosyl)glycinamide: step 1/2.</text>
</comment>
<dbReference type="Gene3D" id="1.10.8.750">
    <property type="entry name" value="Phosphoribosylformylglycinamidine synthase, linker domain"/>
    <property type="match status" value="1"/>
</dbReference>
<dbReference type="FunCoup" id="A0A2I1DLE8">
    <property type="interactions" value="504"/>
</dbReference>
<dbReference type="InterPro" id="IPR055181">
    <property type="entry name" value="FGAR-AT_PurM_N-like"/>
</dbReference>
<evidence type="ECO:0000259" key="16">
    <source>
        <dbReference type="Pfam" id="PF18076"/>
    </source>
</evidence>
<dbReference type="InterPro" id="IPR040707">
    <property type="entry name" value="FGAR-AT_N"/>
</dbReference>
<evidence type="ECO:0000256" key="13">
    <source>
        <dbReference type="SAM" id="MobiDB-lite"/>
    </source>
</evidence>
<dbReference type="PANTHER" id="PTHR10099:SF1">
    <property type="entry name" value="PHOSPHORIBOSYLFORMYLGLYCINAMIDINE SYNTHASE"/>
    <property type="match status" value="1"/>
</dbReference>
<comment type="subcellular location">
    <subcellularLocation>
        <location evidence="12">Cytoplasm</location>
    </subcellularLocation>
</comment>
<dbReference type="InterPro" id="IPR036921">
    <property type="entry name" value="PurM-like_N_sf"/>
</dbReference>
<dbReference type="CDD" id="cd01740">
    <property type="entry name" value="GATase1_FGAR_AT"/>
    <property type="match status" value="1"/>
</dbReference>
<dbReference type="OrthoDB" id="5287068at2"/>
<feature type="domain" description="Phosphoribosylformylglycinamidine synthase N-terminal" evidence="16">
    <location>
        <begin position="35"/>
        <end position="153"/>
    </location>
</feature>
<dbReference type="InterPro" id="IPR010918">
    <property type="entry name" value="PurM-like_C_dom"/>
</dbReference>
<evidence type="ECO:0000256" key="6">
    <source>
        <dbReference type="ARBA" id="ARBA00022741"/>
    </source>
</evidence>
<dbReference type="Gene3D" id="3.30.1330.10">
    <property type="entry name" value="PurM-like, N-terminal domain"/>
    <property type="match status" value="2"/>
</dbReference>
<dbReference type="PANTHER" id="PTHR10099">
    <property type="entry name" value="PHOSPHORIBOSYLFORMYLGLYCINAMIDINE SYNTHASE"/>
    <property type="match status" value="1"/>
</dbReference>
<protein>
    <recommendedName>
        <fullName evidence="12">Phosphoribosylformylglycinamidine synthase</fullName>
        <shortName evidence="12">FGAM synthase</shortName>
        <shortName evidence="12">FGAMS</shortName>
        <ecNumber evidence="12">6.3.5.3</ecNumber>
    </recommendedName>
    <alternativeName>
        <fullName evidence="12">Formylglycinamide ribonucleotide amidotransferase</fullName>
        <shortName evidence="12">FGAR amidotransferase</shortName>
        <shortName evidence="12">FGAR-AT</shortName>
    </alternativeName>
</protein>
<dbReference type="InterPro" id="IPR010073">
    <property type="entry name" value="PurL_large"/>
</dbReference>
<dbReference type="HAMAP" id="MF_00419">
    <property type="entry name" value="PurL_1"/>
    <property type="match status" value="1"/>
</dbReference>
<feature type="domain" description="PurM-like C-terminal" evidence="14">
    <location>
        <begin position="832"/>
        <end position="959"/>
    </location>
</feature>
<dbReference type="InterPro" id="IPR029062">
    <property type="entry name" value="Class_I_gatase-like"/>
</dbReference>
<evidence type="ECO:0000256" key="12">
    <source>
        <dbReference type="HAMAP-Rule" id="MF_00419"/>
    </source>
</evidence>
<dbReference type="EMBL" id="MXAV01000034">
    <property type="protein sequence ID" value="PKY10703.1"/>
    <property type="molecule type" value="Genomic_DNA"/>
</dbReference>
<feature type="binding site" evidence="12">
    <location>
        <position position="718"/>
    </location>
    <ligand>
        <name>Mg(2+)</name>
        <dbReference type="ChEBI" id="CHEBI:18420"/>
    </ligand>
</feature>
<evidence type="ECO:0000259" key="14">
    <source>
        <dbReference type="Pfam" id="PF02769"/>
    </source>
</evidence>
<keyword evidence="19" id="KW-1185">Reference proteome</keyword>
<dbReference type="Gene3D" id="3.40.50.880">
    <property type="match status" value="1"/>
</dbReference>
<dbReference type="FunFam" id="3.40.50.880:FF:000008">
    <property type="entry name" value="Phosphoribosylformylglycinamidine synthase"/>
    <property type="match status" value="1"/>
</dbReference>
<dbReference type="GO" id="GO:0046872">
    <property type="term" value="F:metal ion binding"/>
    <property type="evidence" value="ECO:0007669"/>
    <property type="project" value="UniProtKB-KW"/>
</dbReference>
<comment type="caution">
    <text evidence="12">Lacks conserved residue(s) required for the propagation of feature annotation.</text>
</comment>
<dbReference type="Pfam" id="PF18072">
    <property type="entry name" value="FGAR-AT_linker"/>
    <property type="match status" value="1"/>
</dbReference>
<dbReference type="NCBIfam" id="NF003672">
    <property type="entry name" value="PRK05297.1"/>
    <property type="match status" value="1"/>
</dbReference>
<feature type="domain" description="PurM-like C-terminal" evidence="14">
    <location>
        <begin position="432"/>
        <end position="584"/>
    </location>
</feature>
<feature type="region of interest" description="Disordered" evidence="13">
    <location>
        <begin position="305"/>
        <end position="333"/>
    </location>
</feature>
<dbReference type="SUPFAM" id="SSF52317">
    <property type="entry name" value="Class I glutamine amidotransferase-like"/>
    <property type="match status" value="1"/>
</dbReference>
<keyword evidence="3 12" id="KW-0963">Cytoplasm</keyword>
<dbReference type="CDD" id="cd02203">
    <property type="entry name" value="PurL_repeat1"/>
    <property type="match status" value="1"/>
</dbReference>
<feature type="binding site" evidence="12">
    <location>
        <position position="679"/>
    </location>
    <ligand>
        <name>Mg(2+)</name>
        <dbReference type="ChEBI" id="CHEBI:18420"/>
    </ligand>
</feature>
<keyword evidence="7 12" id="KW-0658">Purine biosynthesis</keyword>
<keyword evidence="10 12" id="KW-0315">Glutamine amidotransferase</keyword>
<dbReference type="GO" id="GO:0005737">
    <property type="term" value="C:cytoplasm"/>
    <property type="evidence" value="ECO:0007669"/>
    <property type="project" value="UniProtKB-SubCell"/>
</dbReference>
<dbReference type="SUPFAM" id="SSF55326">
    <property type="entry name" value="PurM N-terminal domain-like"/>
    <property type="match status" value="2"/>
</dbReference>
<evidence type="ECO:0000256" key="5">
    <source>
        <dbReference type="ARBA" id="ARBA00022723"/>
    </source>
</evidence>
<dbReference type="Gene3D" id="3.90.650.10">
    <property type="entry name" value="PurM-like C-terminal domain"/>
    <property type="match status" value="2"/>
</dbReference>
<feature type="active site" description="Nucleophile" evidence="12">
    <location>
        <position position="1129"/>
    </location>
</feature>
<proteinExistence type="inferred from homology"/>
<dbReference type="EC" id="6.3.5.3" evidence="12"/>
<comment type="subunit">
    <text evidence="12">Monomer.</text>
</comment>
<dbReference type="PROSITE" id="PS51273">
    <property type="entry name" value="GATASE_TYPE_1"/>
    <property type="match status" value="1"/>
</dbReference>
<comment type="caution">
    <text evidence="18">The sequence shown here is derived from an EMBL/GenBank/DDBJ whole genome shotgun (WGS) entry which is preliminary data.</text>
</comment>
<evidence type="ECO:0000313" key="18">
    <source>
        <dbReference type="EMBL" id="PKY10703.1"/>
    </source>
</evidence>
<evidence type="ECO:0000256" key="1">
    <source>
        <dbReference type="ARBA" id="ARBA00004920"/>
    </source>
</evidence>
<dbReference type="NCBIfam" id="TIGR01735">
    <property type="entry name" value="FGAM_synt"/>
    <property type="match status" value="1"/>
</dbReference>
<feature type="active site" evidence="12">
    <location>
        <position position="1252"/>
    </location>
</feature>
<dbReference type="GO" id="GO:0006189">
    <property type="term" value="P:'de novo' IMP biosynthetic process"/>
    <property type="evidence" value="ECO:0007669"/>
    <property type="project" value="UniProtKB-UniRule"/>
</dbReference>
<dbReference type="Proteomes" id="UP000234329">
    <property type="component" value="Unassembled WGS sequence"/>
</dbReference>
<reference evidence="18 19" key="1">
    <citation type="submission" date="2017-03" db="EMBL/GenBank/DDBJ databases">
        <title>Draft genime sequence of the acidophilic sulfur-oxidizing bacterium Acidithiobacillus sp. SH, isolated from seawater.</title>
        <authorList>
            <person name="Sharmin S."/>
            <person name="Tokuhisa M."/>
            <person name="Kanao T."/>
            <person name="Kamimura K."/>
        </authorList>
    </citation>
    <scope>NUCLEOTIDE SEQUENCE [LARGE SCALE GENOMIC DNA]</scope>
    <source>
        <strain evidence="18 19">SH</strain>
    </source>
</reference>
<dbReference type="InParanoid" id="A0A2I1DLE8"/>
<dbReference type="SUPFAM" id="SSF82697">
    <property type="entry name" value="PurS-like"/>
    <property type="match status" value="1"/>
</dbReference>
<dbReference type="SUPFAM" id="SSF109736">
    <property type="entry name" value="FGAM synthase PurL, linker domain"/>
    <property type="match status" value="1"/>
</dbReference>
<dbReference type="Pfam" id="PF13507">
    <property type="entry name" value="GATase_5"/>
    <property type="match status" value="1"/>
</dbReference>
<evidence type="ECO:0000313" key="19">
    <source>
        <dbReference type="Proteomes" id="UP000234329"/>
    </source>
</evidence>
<dbReference type="SMART" id="SM01211">
    <property type="entry name" value="GATase_5"/>
    <property type="match status" value="1"/>
</dbReference>
<feature type="binding site" evidence="12">
    <location>
        <position position="722"/>
    </location>
    <ligand>
        <name>Mg(2+)</name>
        <dbReference type="ChEBI" id="CHEBI:18420"/>
    </ligand>
</feature>
<evidence type="ECO:0000256" key="11">
    <source>
        <dbReference type="ARBA" id="ARBA00052585"/>
    </source>
</evidence>
<dbReference type="InterPro" id="IPR036676">
    <property type="entry name" value="PurM-like_C_sf"/>
</dbReference>
<feature type="domain" description="Phosphoribosylformylglycinamidine synthase linker" evidence="15">
    <location>
        <begin position="176"/>
        <end position="223"/>
    </location>
</feature>
<dbReference type="CDD" id="cd02204">
    <property type="entry name" value="PurL_repeat2"/>
    <property type="match status" value="1"/>
</dbReference>
<organism evidence="18 19">
    <name type="scientific">Acidithiobacillus marinus</name>
    <dbReference type="NCBI Taxonomy" id="187490"/>
    <lineage>
        <taxon>Bacteria</taxon>
        <taxon>Pseudomonadati</taxon>
        <taxon>Pseudomonadota</taxon>
        <taxon>Acidithiobacillia</taxon>
        <taxon>Acidithiobacillales</taxon>
        <taxon>Acidithiobacillaceae</taxon>
        <taxon>Acidithiobacillus</taxon>
    </lineage>
</organism>
<comment type="similarity">
    <text evidence="2 12">In the N-terminal section; belongs to the FGAMS family.</text>
</comment>
<dbReference type="FunFam" id="3.90.650.10:FF:000024">
    <property type="entry name" value="Phosphoribosylformylglycinamidine synthase"/>
    <property type="match status" value="1"/>
</dbReference>
<dbReference type="RefSeq" id="WP_101537999.1">
    <property type="nucleotide sequence ID" value="NZ_MXAV01000034.1"/>
</dbReference>
<keyword evidence="8 12" id="KW-0067">ATP-binding</keyword>
<dbReference type="SUPFAM" id="SSF56042">
    <property type="entry name" value="PurM C-terminal domain-like"/>
    <property type="match status" value="2"/>
</dbReference>
<dbReference type="UniPathway" id="UPA00074">
    <property type="reaction ID" value="UER00128"/>
</dbReference>
<evidence type="ECO:0000256" key="2">
    <source>
        <dbReference type="ARBA" id="ARBA00008608"/>
    </source>
</evidence>
<evidence type="ECO:0000256" key="3">
    <source>
        <dbReference type="ARBA" id="ARBA00022490"/>
    </source>
</evidence>
<dbReference type="Pfam" id="PF02769">
    <property type="entry name" value="AIRS_C"/>
    <property type="match status" value="2"/>
</dbReference>
<evidence type="ECO:0000259" key="17">
    <source>
        <dbReference type="Pfam" id="PF22689"/>
    </source>
</evidence>
<gene>
    <name evidence="12" type="primary">purL</name>
    <name evidence="18" type="ORF">B1757_09010</name>
</gene>
<dbReference type="InterPro" id="IPR036604">
    <property type="entry name" value="PurS-like_sf"/>
</dbReference>
<sequence>MLLLHGSAALSAFRLQHLLTRLQEAHVPVCSLHARFVHLLDLSAALTAEEVALVSTLLHYGEPFVEVDHEGIQEICVLPRLGTISPWSTKASEIMGHCGLSSVRRVERGISYTLIREDGAEFSDAERAQIRQHLHDPMTESVLPDWEAAKAIFTHQEPAHLQRVPLQTEGLNALLAANRDMGLALSAAELEYLHQYFSSLGRDPSDAELMMFAQANSEHCRHKVFNAHYNLDGEPQAQSLFGMIRETHRLHPQGTLSAYKDNAAVMTSIAVSQPFAVDPDGYYRVTQENTAILMKVETHNHPTAISPFPGAATGSGGEIRDEGATGRGGKPKAGLTGFSVSHLRIPGYIQSWERQDYGKPARIRSALEIMRDGPLGAAAFNNEFGRPAIAGYFRVFECEQDGLHRGYHKPIMLAGGLGQIRPQLVEKKPLPVGAKVLVIGGPAMLIGLGGGAASSVASGTGDEQLDFASVQRGNPEMQRRAQEVIERCIALGSESPILSIHDVGAGGLSNAIPELLHDGGRGGRLQLRAIPNDEPAMSPMQIWSNEAQERYVLAVTAADLPRFEAICQREHCPYAVLGEALEEDILLLEDHLLQEPPVEMALSALLGCPPKMERDSQHRPVQPQALDLSQAVLRDAAYAVLRHPSVASKEFLITIGDRSVGGLIHRDQMVGPWQVPVADCGVTAADFWNTHGEAMAIGERAPVAVLNPTASARLAIAEALTNLWAADVRALDNIKLSANWMAAADHPGEDAALFDAVKVAALEVCPALELAIPVGKDSLSMRTIWQEGGQEKMVLSPLSLVISAFAPVHDLHKTWTPQWSAQPNTALWLVDLGQGRLGASILAQVLEQMGAETADLDQPEELRKLFTALSRLREEDLVLAYHDRADGGLWASLCEMSFASRCGAEIHLSADRNVWSFLFAEEPGVLMQIAHQDQENVRRIFAEAGLEAQVQCIGTVHPEHWQLRVRQDGQTLLDEAAADLLQAWAENSYRMAALRDAPDCAEEAFAAVTATAMPLFARLPFTPQTPMIQQGIAPKVAILREQGVNGQIEMAAAFHRAGFTAIDVHMSDLLQGRYHLQDFQALAACGGFSYGDVLGAGAGWAKSILYHPLLRDQFSTFFADTARLALGVCNGCQMMAELREIIPGTEHWPLFARNRSEQFEARLAMVEVLDSPSLWFSGMAGTYAPIVIAHGEGRAHFDRVPEGNVSPAPIIMRYVDAQGQIARSYPANPNGSPEGITGLCNADGRMSILMPHPERVVRSLQMSWAPDAWGEFTPWMQIFTNARKAMAS</sequence>
<feature type="binding site" evidence="12">
    <location>
        <position position="883"/>
    </location>
    <ligand>
        <name>Mg(2+)</name>
        <dbReference type="ChEBI" id="CHEBI:18420"/>
    </ligand>
</feature>
<dbReference type="GO" id="GO:0005524">
    <property type="term" value="F:ATP binding"/>
    <property type="evidence" value="ECO:0007669"/>
    <property type="project" value="UniProtKB-UniRule"/>
</dbReference>